<protein>
    <recommendedName>
        <fullName evidence="6 7">6-phosphogluconolactonase</fullName>
        <shortName evidence="7">6PGL</shortName>
        <ecNumber evidence="5 7">3.1.1.31</ecNumber>
    </recommendedName>
</protein>
<evidence type="ECO:0000313" key="9">
    <source>
        <dbReference type="EMBL" id="KGF47256.1"/>
    </source>
</evidence>
<reference evidence="9 10" key="1">
    <citation type="submission" date="2014-07" db="EMBL/GenBank/DDBJ databases">
        <authorList>
            <person name="McCorrison J."/>
            <person name="Sanka R."/>
            <person name="Torralba M."/>
            <person name="Gillis M."/>
            <person name="Haft D.H."/>
            <person name="Methe B."/>
            <person name="Sutton G."/>
            <person name="Nelson K.E."/>
        </authorList>
    </citation>
    <scope>NUCLEOTIDE SEQUENCE [LARGE SCALE GENOMIC DNA]</scope>
    <source>
        <strain evidence="9 10">DNF00314</strain>
    </source>
</reference>
<evidence type="ECO:0000256" key="7">
    <source>
        <dbReference type="RuleBase" id="RU365095"/>
    </source>
</evidence>
<dbReference type="GO" id="GO:0006098">
    <property type="term" value="P:pentose-phosphate shunt"/>
    <property type="evidence" value="ECO:0007669"/>
    <property type="project" value="UniProtKB-UniPathway"/>
</dbReference>
<evidence type="ECO:0000256" key="5">
    <source>
        <dbReference type="ARBA" id="ARBA00013198"/>
    </source>
</evidence>
<sequence length="252" mass="28653">MAQDVMHSFITPDEVATAVADAFVDFVARSICETGSCIVAITGGTIPNRLFELLNTPVYIDRIDWERTFFLWTDERFISQSDPDNHFYRAKKRLFSNMCGASHFFPIHTDKGTVRNAADEYDKEVKTILRARDKRGVDLAILGLGQDGHTAGLFPRSLALQEDGRYVVAVEDGNVWDRVTMTFSFLSQARHVWYTVVGDAKRAALAKVLQQRFDYEDSPWRERIGHVLPGAVLSQAPIDWFVDQEAYQVKDR</sequence>
<dbReference type="InterPro" id="IPR005900">
    <property type="entry name" value="6-phosphogluconolactonase_DevB"/>
</dbReference>
<dbReference type="SUPFAM" id="SSF100950">
    <property type="entry name" value="NagB/RpiA/CoA transferase-like"/>
    <property type="match status" value="1"/>
</dbReference>
<dbReference type="InterPro" id="IPR037171">
    <property type="entry name" value="NagB/RpiA_transferase-like"/>
</dbReference>
<dbReference type="UniPathway" id="UPA00115">
    <property type="reaction ID" value="UER00409"/>
</dbReference>
<dbReference type="EC" id="3.1.1.31" evidence="5 7"/>
<dbReference type="EMBL" id="JRNT01000014">
    <property type="protein sequence ID" value="KGF47256.1"/>
    <property type="molecule type" value="Genomic_DNA"/>
</dbReference>
<dbReference type="CDD" id="cd01400">
    <property type="entry name" value="6PGL"/>
    <property type="match status" value="1"/>
</dbReference>
<dbReference type="RefSeq" id="WP_038152553.1">
    <property type="nucleotide sequence ID" value="NZ_JRNT01000014.1"/>
</dbReference>
<dbReference type="InterPro" id="IPR039104">
    <property type="entry name" value="6PGL"/>
</dbReference>
<gene>
    <name evidence="7" type="primary">pgl</name>
    <name evidence="9" type="ORF">HMPREF0872_05235</name>
</gene>
<keyword evidence="10" id="KW-1185">Reference proteome</keyword>
<comment type="catalytic activity">
    <reaction evidence="1 7">
        <text>6-phospho-D-glucono-1,5-lactone + H2O = 6-phospho-D-gluconate + H(+)</text>
        <dbReference type="Rhea" id="RHEA:12556"/>
        <dbReference type="ChEBI" id="CHEBI:15377"/>
        <dbReference type="ChEBI" id="CHEBI:15378"/>
        <dbReference type="ChEBI" id="CHEBI:57955"/>
        <dbReference type="ChEBI" id="CHEBI:58759"/>
        <dbReference type="EC" id="3.1.1.31"/>
    </reaction>
</comment>
<keyword evidence="7" id="KW-0378">Hydrolase</keyword>
<comment type="function">
    <text evidence="2 7">Hydrolysis of 6-phosphogluconolactone to 6-phosphogluconate.</text>
</comment>
<evidence type="ECO:0000256" key="3">
    <source>
        <dbReference type="ARBA" id="ARBA00004961"/>
    </source>
</evidence>
<dbReference type="GO" id="GO:0005975">
    <property type="term" value="P:carbohydrate metabolic process"/>
    <property type="evidence" value="ECO:0007669"/>
    <property type="project" value="UniProtKB-UniRule"/>
</dbReference>
<dbReference type="PANTHER" id="PTHR11054">
    <property type="entry name" value="6-PHOSPHOGLUCONOLACTONASE"/>
    <property type="match status" value="1"/>
</dbReference>
<dbReference type="Pfam" id="PF01182">
    <property type="entry name" value="Glucosamine_iso"/>
    <property type="match status" value="1"/>
</dbReference>
<dbReference type="GO" id="GO:0017057">
    <property type="term" value="F:6-phosphogluconolactonase activity"/>
    <property type="evidence" value="ECO:0007669"/>
    <property type="project" value="UniProtKB-UniRule"/>
</dbReference>
<dbReference type="eggNOG" id="COG0363">
    <property type="taxonomic scope" value="Bacteria"/>
</dbReference>
<evidence type="ECO:0000256" key="1">
    <source>
        <dbReference type="ARBA" id="ARBA00000832"/>
    </source>
</evidence>
<accession>A0A096AKV1</accession>
<dbReference type="NCBIfam" id="TIGR01198">
    <property type="entry name" value="pgl"/>
    <property type="match status" value="1"/>
</dbReference>
<dbReference type="AlphaFoldDB" id="A0A096AKV1"/>
<evidence type="ECO:0000256" key="2">
    <source>
        <dbReference type="ARBA" id="ARBA00002681"/>
    </source>
</evidence>
<name>A0A096AKV1_9FIRM</name>
<dbReference type="PANTHER" id="PTHR11054:SF0">
    <property type="entry name" value="6-PHOSPHOGLUCONOLACTONASE"/>
    <property type="match status" value="1"/>
</dbReference>
<proteinExistence type="inferred from homology"/>
<comment type="pathway">
    <text evidence="3 7">Carbohydrate degradation; pentose phosphate pathway; D-ribulose 5-phosphate from D-glucose 6-phosphate (oxidative stage): step 2/3.</text>
</comment>
<evidence type="ECO:0000256" key="4">
    <source>
        <dbReference type="ARBA" id="ARBA00010662"/>
    </source>
</evidence>
<feature type="domain" description="Glucosamine/galactosamine-6-phosphate isomerase" evidence="8">
    <location>
        <begin position="11"/>
        <end position="212"/>
    </location>
</feature>
<evidence type="ECO:0000256" key="6">
    <source>
        <dbReference type="ARBA" id="ARBA00020337"/>
    </source>
</evidence>
<dbReference type="Gene3D" id="3.40.50.1360">
    <property type="match status" value="1"/>
</dbReference>
<evidence type="ECO:0000259" key="8">
    <source>
        <dbReference type="Pfam" id="PF01182"/>
    </source>
</evidence>
<comment type="similarity">
    <text evidence="4 7">Belongs to the glucosamine/galactosamine-6-phosphate isomerase family. 6-phosphogluconolactonase subfamily.</text>
</comment>
<evidence type="ECO:0000313" key="10">
    <source>
        <dbReference type="Proteomes" id="UP000029628"/>
    </source>
</evidence>
<comment type="caution">
    <text evidence="9">The sequence shown here is derived from an EMBL/GenBank/DDBJ whole genome shotgun (WGS) entry which is preliminary data.</text>
</comment>
<dbReference type="Proteomes" id="UP000029628">
    <property type="component" value="Unassembled WGS sequence"/>
</dbReference>
<organism evidence="9 10">
    <name type="scientific">Veillonella montpellierensis DNF00314</name>
    <dbReference type="NCBI Taxonomy" id="1401067"/>
    <lineage>
        <taxon>Bacteria</taxon>
        <taxon>Bacillati</taxon>
        <taxon>Bacillota</taxon>
        <taxon>Negativicutes</taxon>
        <taxon>Veillonellales</taxon>
        <taxon>Veillonellaceae</taxon>
        <taxon>Veillonella</taxon>
    </lineage>
</organism>
<dbReference type="InterPro" id="IPR006148">
    <property type="entry name" value="Glc/Gal-6P_isomerase"/>
</dbReference>